<sequence>MSNVAPRGPLVDTHCHLVLLQERGLLDDALASASADGVEQIVSVGLDVEDSDRNRLIAEAHDNVWFTVGWHPHQKHAPDPRQVEALGELLDHPRAVAVGEIGIDLYFRPGYHDTPLEEQRRSMHTMFELAEAHGKPVVVHDRDAHAEVLSLIREHSAVRGVMHCFSGDAPFAAACVDAGYAISFSGIVTFPRSEPQQAAAAAVGDRDYVLETDSPFLAPVPHRGRPNLPGYVAATAAAVATLRDVDVALVREQSTANARRLFRLPGADA</sequence>
<dbReference type="SUPFAM" id="SSF51556">
    <property type="entry name" value="Metallo-dependent hydrolases"/>
    <property type="match status" value="1"/>
</dbReference>
<evidence type="ECO:0000313" key="5">
    <source>
        <dbReference type="Proteomes" id="UP000248724"/>
    </source>
</evidence>
<dbReference type="GO" id="GO:0046872">
    <property type="term" value="F:metal ion binding"/>
    <property type="evidence" value="ECO:0007669"/>
    <property type="project" value="UniProtKB-KW"/>
</dbReference>
<name>A0A2W5ZXS3_9BACT</name>
<feature type="binding site" evidence="3">
    <location>
        <position position="213"/>
    </location>
    <ligand>
        <name>a divalent metal cation</name>
        <dbReference type="ChEBI" id="CHEBI:60240"/>
        <label>1</label>
    </ligand>
</feature>
<feature type="binding site" evidence="3">
    <location>
        <position position="100"/>
    </location>
    <ligand>
        <name>a divalent metal cation</name>
        <dbReference type="ChEBI" id="CHEBI:60240"/>
        <label>1</label>
    </ligand>
</feature>
<dbReference type="PANTHER" id="PTHR46124:SF2">
    <property type="entry name" value="D-AMINOACYL-TRNA DEACYLASE"/>
    <property type="match status" value="1"/>
</dbReference>
<dbReference type="InterPro" id="IPR015991">
    <property type="entry name" value="TatD/YcfH-like"/>
</dbReference>
<dbReference type="NCBIfam" id="TIGR00010">
    <property type="entry name" value="YchF/TatD family DNA exonuclease"/>
    <property type="match status" value="1"/>
</dbReference>
<evidence type="ECO:0000313" key="4">
    <source>
        <dbReference type="EMBL" id="PZR78138.1"/>
    </source>
</evidence>
<dbReference type="Proteomes" id="UP000248724">
    <property type="component" value="Unassembled WGS sequence"/>
</dbReference>
<feature type="binding site" evidence="3">
    <location>
        <position position="163"/>
    </location>
    <ligand>
        <name>a divalent metal cation</name>
        <dbReference type="ChEBI" id="CHEBI:60240"/>
        <label>2</label>
    </ligand>
</feature>
<dbReference type="Pfam" id="PF01026">
    <property type="entry name" value="TatD_DNase"/>
    <property type="match status" value="1"/>
</dbReference>
<comment type="caution">
    <text evidence="4">The sequence shown here is derived from an EMBL/GenBank/DDBJ whole genome shotgun (WGS) entry which is preliminary data.</text>
</comment>
<organism evidence="4 5">
    <name type="scientific">Candidatus Aeolococcus gillhamiae</name>
    <dbReference type="NCBI Taxonomy" id="3127015"/>
    <lineage>
        <taxon>Bacteria</taxon>
        <taxon>Bacillati</taxon>
        <taxon>Candidatus Dormiibacterota</taxon>
        <taxon>Candidatus Dormibacteria</taxon>
        <taxon>Candidatus Aeolococcales</taxon>
        <taxon>Candidatus Aeolococcaceae</taxon>
        <taxon>Candidatus Aeolococcus</taxon>
    </lineage>
</organism>
<dbReference type="Gene3D" id="3.20.20.140">
    <property type="entry name" value="Metal-dependent hydrolases"/>
    <property type="match status" value="1"/>
</dbReference>
<dbReference type="PIRSF" id="PIRSF005902">
    <property type="entry name" value="DNase_TatD"/>
    <property type="match status" value="1"/>
</dbReference>
<reference evidence="4 5" key="1">
    <citation type="journal article" date="2017" name="Nature">
        <title>Atmospheric trace gases support primary production in Antarctic desert surface soil.</title>
        <authorList>
            <person name="Ji M."/>
            <person name="Greening C."/>
            <person name="Vanwonterghem I."/>
            <person name="Carere C.R."/>
            <person name="Bay S.K."/>
            <person name="Steen J.A."/>
            <person name="Montgomery K."/>
            <person name="Lines T."/>
            <person name="Beardall J."/>
            <person name="van Dorst J."/>
            <person name="Snape I."/>
            <person name="Stott M.B."/>
            <person name="Hugenholtz P."/>
            <person name="Ferrari B.C."/>
        </authorList>
    </citation>
    <scope>NUCLEOTIDE SEQUENCE [LARGE SCALE GENOMIC DNA]</scope>
    <source>
        <strain evidence="4">RRmetagenome_bin12</strain>
    </source>
</reference>
<feature type="binding site" evidence="3">
    <location>
        <position position="16"/>
    </location>
    <ligand>
        <name>a divalent metal cation</name>
        <dbReference type="ChEBI" id="CHEBI:60240"/>
        <label>1</label>
    </ligand>
</feature>
<evidence type="ECO:0000256" key="1">
    <source>
        <dbReference type="ARBA" id="ARBA00022723"/>
    </source>
</evidence>
<keyword evidence="2 4" id="KW-0378">Hydrolase</keyword>
<dbReference type="AlphaFoldDB" id="A0A2W5ZXS3"/>
<dbReference type="InterPro" id="IPR032466">
    <property type="entry name" value="Metal_Hydrolase"/>
</dbReference>
<dbReference type="GO" id="GO:0004536">
    <property type="term" value="F:DNA nuclease activity"/>
    <property type="evidence" value="ECO:0007669"/>
    <property type="project" value="InterPro"/>
</dbReference>
<dbReference type="GO" id="GO:0016788">
    <property type="term" value="F:hydrolase activity, acting on ester bonds"/>
    <property type="evidence" value="ECO:0007669"/>
    <property type="project" value="InterPro"/>
</dbReference>
<dbReference type="GO" id="GO:0005829">
    <property type="term" value="C:cytosol"/>
    <property type="evidence" value="ECO:0007669"/>
    <property type="project" value="TreeGrafter"/>
</dbReference>
<gene>
    <name evidence="4" type="ORF">DLM65_13765</name>
</gene>
<accession>A0A2W5ZXS3</accession>
<protein>
    <submittedName>
        <fullName evidence="4">Hydrolase TatD</fullName>
    </submittedName>
</protein>
<evidence type="ECO:0000256" key="2">
    <source>
        <dbReference type="ARBA" id="ARBA00022801"/>
    </source>
</evidence>
<proteinExistence type="predicted"/>
<dbReference type="FunFam" id="3.20.20.140:FF:000005">
    <property type="entry name" value="TatD family hydrolase"/>
    <property type="match status" value="1"/>
</dbReference>
<evidence type="ECO:0000256" key="3">
    <source>
        <dbReference type="PIRSR" id="PIRSR005902-1"/>
    </source>
</evidence>
<dbReference type="EMBL" id="QHBU01000268">
    <property type="protein sequence ID" value="PZR78138.1"/>
    <property type="molecule type" value="Genomic_DNA"/>
</dbReference>
<feature type="binding site" evidence="3">
    <location>
        <position position="140"/>
    </location>
    <ligand>
        <name>a divalent metal cation</name>
        <dbReference type="ChEBI" id="CHEBI:60240"/>
        <label>2</label>
    </ligand>
</feature>
<keyword evidence="1 3" id="KW-0479">Metal-binding</keyword>
<feature type="binding site" evidence="3">
    <location>
        <position position="14"/>
    </location>
    <ligand>
        <name>a divalent metal cation</name>
        <dbReference type="ChEBI" id="CHEBI:60240"/>
        <label>1</label>
    </ligand>
</feature>
<dbReference type="CDD" id="cd01310">
    <property type="entry name" value="TatD_DNAse"/>
    <property type="match status" value="1"/>
</dbReference>
<dbReference type="InterPro" id="IPR001130">
    <property type="entry name" value="TatD-like"/>
</dbReference>
<dbReference type="PANTHER" id="PTHR46124">
    <property type="entry name" value="D-AMINOACYL-TRNA DEACYLASE"/>
    <property type="match status" value="1"/>
</dbReference>